<dbReference type="EMBL" id="CTEC01000002">
    <property type="protein sequence ID" value="CQD21802.1"/>
    <property type="molecule type" value="Genomic_DNA"/>
</dbReference>
<feature type="compositionally biased region" description="Low complexity" evidence="1">
    <location>
        <begin position="381"/>
        <end position="409"/>
    </location>
</feature>
<dbReference type="Pfam" id="PF18879">
    <property type="entry name" value="EspA_EspE"/>
    <property type="match status" value="1"/>
</dbReference>
<keyword evidence="4" id="KW-1185">Reference proteome</keyword>
<evidence type="ECO:0000256" key="1">
    <source>
        <dbReference type="SAM" id="MobiDB-lite"/>
    </source>
</evidence>
<feature type="compositionally biased region" description="Basic and acidic residues" evidence="1">
    <location>
        <begin position="410"/>
        <end position="419"/>
    </location>
</feature>
<reference evidence="4" key="1">
    <citation type="submission" date="2015-03" db="EMBL/GenBank/DDBJ databases">
        <authorList>
            <person name="Urmite Genomes"/>
        </authorList>
    </citation>
    <scope>NUCLEOTIDE SEQUENCE [LARGE SCALE GENOMIC DNA]</scope>
    <source>
        <strain evidence="4">CSUR P1344</strain>
    </source>
</reference>
<accession>A0A0U1DS40</accession>
<dbReference type="Proteomes" id="UP000199601">
    <property type="component" value="Unassembled WGS sequence"/>
</dbReference>
<name>A0A0U1DS40_9MYCO</name>
<feature type="compositionally biased region" description="Low complexity" evidence="1">
    <location>
        <begin position="288"/>
        <end position="299"/>
    </location>
</feature>
<feature type="compositionally biased region" description="Polar residues" evidence="1">
    <location>
        <begin position="329"/>
        <end position="340"/>
    </location>
</feature>
<feature type="domain" description="ESX-1 secretion-associated protein EspA/EspE-like" evidence="2">
    <location>
        <begin position="92"/>
        <end position="173"/>
    </location>
</feature>
<feature type="region of interest" description="Disordered" evidence="1">
    <location>
        <begin position="312"/>
        <end position="419"/>
    </location>
</feature>
<protein>
    <recommendedName>
        <fullName evidence="2">ESX-1 secretion-associated protein EspA/EspE-like domain-containing protein</fullName>
    </recommendedName>
</protein>
<gene>
    <name evidence="3" type="ORF">BN000_05366</name>
</gene>
<evidence type="ECO:0000259" key="2">
    <source>
        <dbReference type="Pfam" id="PF18879"/>
    </source>
</evidence>
<sequence length="419" mass="43521">MEMVVAASEIGGLVGSLAGIGKNAAAKDWVATGIGAGAFGMETTKIVVKGIAERRIKAEIERGLEERTNPWAAEVPIIEWGIVAITVFEYFLGLGDATKGAEFDNARSKLDSPKKDLESAFPDSRWEGSASEEYAKQNQTQLDRVTLMRNQDQAMMKILEAEVDQLTEVRRAIAGIKDGLTGCIFVALLIKAQGSEASSLVFQKVVTILAITATVSAIGFMEFFSGTETRPKVQEVVREYEKIIAEMKEYLSTSRIAPSAHMAPSATSTISDFSTDFTSSEVPGTSLPAGAAAPAGPATAPRLSELIQMSGQQVRGMPAPTQPAEAPSQAGQPAGQTSALTGPGYPQRSASTARERKGPATAADGTPIAGAVPEDVTVSDGAAVAGAAAGAAATERAPAAVAALEADQAGEPRRPQSAV</sequence>
<dbReference type="RefSeq" id="WP_090423084.1">
    <property type="nucleotide sequence ID" value="NZ_CTEC01000002.1"/>
</dbReference>
<evidence type="ECO:0000313" key="3">
    <source>
        <dbReference type="EMBL" id="CQD21802.1"/>
    </source>
</evidence>
<proteinExistence type="predicted"/>
<dbReference type="AlphaFoldDB" id="A0A0U1DS40"/>
<feature type="region of interest" description="Disordered" evidence="1">
    <location>
        <begin position="272"/>
        <end position="299"/>
    </location>
</feature>
<dbReference type="InterPro" id="IPR043796">
    <property type="entry name" value="ESX-1_EspA/EspE-like"/>
</dbReference>
<organism evidence="3 4">
    <name type="scientific">Mycobacterium europaeum</name>
    <dbReference type="NCBI Taxonomy" id="761804"/>
    <lineage>
        <taxon>Bacteria</taxon>
        <taxon>Bacillati</taxon>
        <taxon>Actinomycetota</taxon>
        <taxon>Actinomycetes</taxon>
        <taxon>Mycobacteriales</taxon>
        <taxon>Mycobacteriaceae</taxon>
        <taxon>Mycobacterium</taxon>
        <taxon>Mycobacterium simiae complex</taxon>
    </lineage>
</organism>
<evidence type="ECO:0000313" key="4">
    <source>
        <dbReference type="Proteomes" id="UP000199601"/>
    </source>
</evidence>